<dbReference type="InterPro" id="IPR046252">
    <property type="entry name" value="DUF6285"/>
</dbReference>
<protein>
    <recommendedName>
        <fullName evidence="1">DUF6285 domain-containing protein</fullName>
    </recommendedName>
</protein>
<keyword evidence="3" id="KW-1185">Reference proteome</keyword>
<sequence>MQYRPNAKDLLIAIQDFLMKDLLPKLENEELLSYKALVSWNMLGVISREWEKEESFVDSEIQSLTSLSELQSELIKLESNSMGNIEKSRFLSEQYAHLAKLIREKKIDDCHSEIWKITKNHLKNNLSISNPRFGI</sequence>
<feature type="domain" description="DUF6285" evidence="1">
    <location>
        <begin position="31"/>
        <end position="133"/>
    </location>
</feature>
<dbReference type="AlphaFoldDB" id="A0A2P2E3K1"/>
<proteinExistence type="predicted"/>
<dbReference type="EMBL" id="BFBB01000008">
    <property type="protein sequence ID" value="GBF51447.1"/>
    <property type="molecule type" value="Genomic_DNA"/>
</dbReference>
<dbReference type="RefSeq" id="WP_108977783.1">
    <property type="nucleotide sequence ID" value="NZ_BFBB01000008.1"/>
</dbReference>
<organism evidence="2 3">
    <name type="scientific">Leptospira ryugenii</name>
    <dbReference type="NCBI Taxonomy" id="1917863"/>
    <lineage>
        <taxon>Bacteria</taxon>
        <taxon>Pseudomonadati</taxon>
        <taxon>Spirochaetota</taxon>
        <taxon>Spirochaetia</taxon>
        <taxon>Leptospirales</taxon>
        <taxon>Leptospiraceae</taxon>
        <taxon>Leptospira</taxon>
    </lineage>
</organism>
<dbReference type="Proteomes" id="UP000245133">
    <property type="component" value="Unassembled WGS sequence"/>
</dbReference>
<evidence type="ECO:0000259" key="1">
    <source>
        <dbReference type="Pfam" id="PF19802"/>
    </source>
</evidence>
<evidence type="ECO:0000313" key="2">
    <source>
        <dbReference type="EMBL" id="GBF51447.1"/>
    </source>
</evidence>
<reference evidence="2 3" key="1">
    <citation type="submission" date="2018-02" db="EMBL/GenBank/DDBJ databases">
        <title>Novel Leptospira species isolated from soil and water in Japan.</title>
        <authorList>
            <person name="Nakao R."/>
            <person name="Masuzawa T."/>
        </authorList>
    </citation>
    <scope>NUCLEOTIDE SEQUENCE [LARGE SCALE GENOMIC DNA]</scope>
    <source>
        <strain evidence="2 3">YH101</strain>
    </source>
</reference>
<dbReference type="Pfam" id="PF19802">
    <property type="entry name" value="DUF6285"/>
    <property type="match status" value="1"/>
</dbReference>
<name>A0A2P2E3K1_9LEPT</name>
<gene>
    <name evidence="2" type="ORF">LPTSP4_29840</name>
</gene>
<dbReference type="OrthoDB" id="344134at2"/>
<accession>A0A2P2E3K1</accession>
<comment type="caution">
    <text evidence="2">The sequence shown here is derived from an EMBL/GenBank/DDBJ whole genome shotgun (WGS) entry which is preliminary data.</text>
</comment>
<evidence type="ECO:0000313" key="3">
    <source>
        <dbReference type="Proteomes" id="UP000245133"/>
    </source>
</evidence>